<dbReference type="EMBL" id="CP012275">
    <property type="protein sequence ID" value="AMV62247.1"/>
    <property type="molecule type" value="Genomic_DNA"/>
</dbReference>
<dbReference type="GeneID" id="74305991"/>
<evidence type="ECO:0000313" key="1">
    <source>
        <dbReference type="EMBL" id="AMV62247.1"/>
    </source>
</evidence>
<evidence type="ECO:0000313" key="3">
    <source>
        <dbReference type="Proteomes" id="UP000076244"/>
    </source>
</evidence>
<dbReference type="EMBL" id="CP012288">
    <property type="protein sequence ID" value="AMV67894.1"/>
    <property type="molecule type" value="Genomic_DNA"/>
</dbReference>
<dbReference type="KEGG" id="pdm:ADU72_1973"/>
<evidence type="ECO:0000313" key="2">
    <source>
        <dbReference type="EMBL" id="AMV67894.1"/>
    </source>
</evidence>
<dbReference type="RefSeq" id="WP_257722205.1">
    <property type="nucleotide sequence ID" value="NZ_BAAAXI010000077.1"/>
</dbReference>
<evidence type="ECO:0000313" key="4">
    <source>
        <dbReference type="Proteomes" id="UP000076405"/>
    </source>
</evidence>
<name>A0AAC9FIJ4_9LACO</name>
<reference evidence="3 4" key="1">
    <citation type="journal article" date="2016" name="PLoS ONE">
        <title>The Identification of Novel Diagnostic Marker Genes for the Detection of Beer Spoiling Pediococcus damnosus Strains Using the BlAst Diagnostic Gene findEr.</title>
        <authorList>
            <person name="Behr J."/>
            <person name="Geissler A.J."/>
            <person name="Schmid J."/>
            <person name="Zehe A."/>
            <person name="Vogel R.F."/>
        </authorList>
    </citation>
    <scope>NUCLEOTIDE SEQUENCE [LARGE SCALE GENOMIC DNA]</scope>
    <source>
        <strain evidence="1 4">TMW 2.1533</strain>
        <strain evidence="2 3">TMW 2.1535</strain>
    </source>
</reference>
<dbReference type="AlphaFoldDB" id="A0AAC9FIJ4"/>
<dbReference type="Proteomes" id="UP000076405">
    <property type="component" value="Chromosome"/>
</dbReference>
<sequence length="44" mass="5034">MGPLMIILVIFIFAIGVQVINDWDSLFPQSKTQSKNKDLKSIRK</sequence>
<keyword evidence="3" id="KW-1185">Reference proteome</keyword>
<dbReference type="Proteomes" id="UP000076244">
    <property type="component" value="Chromosome"/>
</dbReference>
<protein>
    <submittedName>
        <fullName evidence="1">Uncharacterized protein</fullName>
    </submittedName>
</protein>
<organism evidence="1 4">
    <name type="scientific">Pediococcus damnosus</name>
    <dbReference type="NCBI Taxonomy" id="51663"/>
    <lineage>
        <taxon>Bacteria</taxon>
        <taxon>Bacillati</taxon>
        <taxon>Bacillota</taxon>
        <taxon>Bacilli</taxon>
        <taxon>Lactobacillales</taxon>
        <taxon>Lactobacillaceae</taxon>
        <taxon>Pediococcus</taxon>
    </lineage>
</organism>
<gene>
    <name evidence="1" type="ORF">ADU70_0749</name>
    <name evidence="2" type="ORF">ADU72_1973</name>
</gene>
<accession>A0AAC9FIJ4</accession>
<proteinExistence type="predicted"/>